<sequence length="69" mass="7310">MRDVDYHKVLSDRGIKFASMMPAQQASHSNFESAALKAGQGRLCIVIPAQAGTSEMRGSLHPGLPSAGK</sequence>
<dbReference type="EMBL" id="SJPS01000006">
    <property type="protein sequence ID" value="TWU23618.1"/>
    <property type="molecule type" value="Genomic_DNA"/>
</dbReference>
<accession>A0A5C6CH03</accession>
<dbReference type="AlphaFoldDB" id="A0A5C6CH03"/>
<comment type="caution">
    <text evidence="1">The sequence shown here is derived from an EMBL/GenBank/DDBJ whole genome shotgun (WGS) entry which is preliminary data.</text>
</comment>
<protein>
    <submittedName>
        <fullName evidence="1">Uncharacterized protein</fullName>
    </submittedName>
</protein>
<gene>
    <name evidence="1" type="ORF">Pla144_37930</name>
</gene>
<reference evidence="1 2" key="1">
    <citation type="submission" date="2019-02" db="EMBL/GenBank/DDBJ databases">
        <title>Deep-cultivation of Planctomycetes and their phenomic and genomic characterization uncovers novel biology.</title>
        <authorList>
            <person name="Wiegand S."/>
            <person name="Jogler M."/>
            <person name="Boedeker C."/>
            <person name="Pinto D."/>
            <person name="Vollmers J."/>
            <person name="Rivas-Marin E."/>
            <person name="Kohn T."/>
            <person name="Peeters S.H."/>
            <person name="Heuer A."/>
            <person name="Rast P."/>
            <person name="Oberbeckmann S."/>
            <person name="Bunk B."/>
            <person name="Jeske O."/>
            <person name="Meyerdierks A."/>
            <person name="Storesund J.E."/>
            <person name="Kallscheuer N."/>
            <person name="Luecker S."/>
            <person name="Lage O.M."/>
            <person name="Pohl T."/>
            <person name="Merkel B.J."/>
            <person name="Hornburger P."/>
            <person name="Mueller R.-W."/>
            <person name="Bruemmer F."/>
            <person name="Labrenz M."/>
            <person name="Spormann A.M."/>
            <person name="Op Den Camp H."/>
            <person name="Overmann J."/>
            <person name="Amann R."/>
            <person name="Jetten M.S.M."/>
            <person name="Mascher T."/>
            <person name="Medema M.H."/>
            <person name="Devos D.P."/>
            <person name="Kaster A.-K."/>
            <person name="Ovreas L."/>
            <person name="Rohde M."/>
            <person name="Galperin M.Y."/>
            <person name="Jogler C."/>
        </authorList>
    </citation>
    <scope>NUCLEOTIDE SEQUENCE [LARGE SCALE GENOMIC DNA]</scope>
    <source>
        <strain evidence="1 2">Pla144</strain>
    </source>
</reference>
<keyword evidence="2" id="KW-1185">Reference proteome</keyword>
<dbReference type="Proteomes" id="UP000318437">
    <property type="component" value="Unassembled WGS sequence"/>
</dbReference>
<evidence type="ECO:0000313" key="1">
    <source>
        <dbReference type="EMBL" id="TWU23618.1"/>
    </source>
</evidence>
<proteinExistence type="predicted"/>
<name>A0A5C6CH03_9BACT</name>
<evidence type="ECO:0000313" key="2">
    <source>
        <dbReference type="Proteomes" id="UP000318437"/>
    </source>
</evidence>
<organism evidence="1 2">
    <name type="scientific">Bythopirellula polymerisocia</name>
    <dbReference type="NCBI Taxonomy" id="2528003"/>
    <lineage>
        <taxon>Bacteria</taxon>
        <taxon>Pseudomonadati</taxon>
        <taxon>Planctomycetota</taxon>
        <taxon>Planctomycetia</taxon>
        <taxon>Pirellulales</taxon>
        <taxon>Lacipirellulaceae</taxon>
        <taxon>Bythopirellula</taxon>
    </lineage>
</organism>